<keyword evidence="3" id="KW-0804">Transcription</keyword>
<dbReference type="InterPro" id="IPR036864">
    <property type="entry name" value="Zn2-C6_fun-type_DNA-bd_sf"/>
</dbReference>
<dbReference type="GO" id="GO:0001228">
    <property type="term" value="F:DNA-binding transcription activator activity, RNA polymerase II-specific"/>
    <property type="evidence" value="ECO:0007669"/>
    <property type="project" value="TreeGrafter"/>
</dbReference>
<dbReference type="PRINTS" id="PR00755">
    <property type="entry name" value="AFLATOXINBRP"/>
</dbReference>
<dbReference type="AlphaFoldDB" id="A0A178FBT4"/>
<organism evidence="7 8">
    <name type="scientific">Trichophyton violaceum</name>
    <dbReference type="NCBI Taxonomy" id="34388"/>
    <lineage>
        <taxon>Eukaryota</taxon>
        <taxon>Fungi</taxon>
        <taxon>Dikarya</taxon>
        <taxon>Ascomycota</taxon>
        <taxon>Pezizomycotina</taxon>
        <taxon>Eurotiomycetes</taxon>
        <taxon>Eurotiomycetidae</taxon>
        <taxon>Onygenales</taxon>
        <taxon>Arthrodermataceae</taxon>
        <taxon>Trichophyton</taxon>
    </lineage>
</organism>
<dbReference type="GO" id="GO:0003677">
    <property type="term" value="F:DNA binding"/>
    <property type="evidence" value="ECO:0007669"/>
    <property type="project" value="UniProtKB-KW"/>
</dbReference>
<keyword evidence="1" id="KW-0805">Transcription regulation</keyword>
<dbReference type="Proteomes" id="UP000243519">
    <property type="component" value="Unassembled WGS sequence"/>
</dbReference>
<keyword evidence="2" id="KW-0238">DNA-binding</keyword>
<comment type="caution">
    <text evidence="7">The sequence shown here is derived from an EMBL/GenBank/DDBJ whole genome shotgun (WGS) entry which is preliminary data.</text>
</comment>
<evidence type="ECO:0000256" key="5">
    <source>
        <dbReference type="SAM" id="MobiDB-lite"/>
    </source>
</evidence>
<dbReference type="CDD" id="cd00067">
    <property type="entry name" value="GAL4"/>
    <property type="match status" value="1"/>
</dbReference>
<feature type="compositionally biased region" description="Low complexity" evidence="5">
    <location>
        <begin position="17"/>
        <end position="30"/>
    </location>
</feature>
<keyword evidence="4" id="KW-0539">Nucleus</keyword>
<dbReference type="PANTHER" id="PTHR47784:SF9">
    <property type="entry name" value="ZN(II)2CYS6 TRANSCRIPTION FACTOR (EUROFUNG)"/>
    <property type="match status" value="1"/>
</dbReference>
<evidence type="ECO:0000256" key="3">
    <source>
        <dbReference type="ARBA" id="ARBA00023163"/>
    </source>
</evidence>
<feature type="region of interest" description="Disordered" evidence="5">
    <location>
        <begin position="1"/>
        <end position="36"/>
    </location>
</feature>
<reference evidence="7 8" key="1">
    <citation type="submission" date="2016-05" db="EMBL/GenBank/DDBJ databases">
        <title>Genome sequencing of Trichophyton violaceum CMCC(F)T3l isolated from hair.</title>
        <authorList>
            <person name="Zhan P."/>
            <person name="Tao Y."/>
            <person name="Liu W."/>
        </authorList>
    </citation>
    <scope>NUCLEOTIDE SEQUENCE [LARGE SCALE GENOMIC DNA]</scope>
    <source>
        <strain evidence="8">CMCC(F)T3l</strain>
    </source>
</reference>
<dbReference type="InterPro" id="IPR021858">
    <property type="entry name" value="Fun_TF"/>
</dbReference>
<dbReference type="PANTHER" id="PTHR47784">
    <property type="entry name" value="STEROL UPTAKE CONTROL PROTEIN 2"/>
    <property type="match status" value="1"/>
</dbReference>
<dbReference type="GO" id="GO:0008270">
    <property type="term" value="F:zinc ion binding"/>
    <property type="evidence" value="ECO:0007669"/>
    <property type="project" value="InterPro"/>
</dbReference>
<sequence length="470" mass="52489">MKASYGATEAHGELEYTTMTSDSSSRTSSTPPNDARKWQTVFRVKLNPQPADNQTRLLVTEKRRASGFHPRRSHRKSRAGCLVCKRRKVKCDEARPGCRNCSNYGVACSYPVNLDAGNRMRTVGPLGDPSMVMFSMSLDNMTTKIGETLSFYPGSGICMPRMSGSDRPLEVQALRHFVDCTVETISTVSIRQLMRTDAVQVAFANPYVMHTIIGVALLHLNRMLPYCKIRQAAEAHHWLKAIKIYREALSYEVSAANIDALLTSCMLMAVNCMCPENFTPKDSWVLTSDPSAMNWIYLQNGLPYLLEVGGPFIPQSIWGPAFVAAEEAHDELLNDCLQGREGMNPKLADFCGITDLTTAETSPYFKPLQVVSTMLEMEKSPSTAGYFSSFLGHLGPRFLELLRVRDTRALIIMAHWMGIMCLISHWEPWVEGRIRSECIAICIYLTPSADAQLLELLRFPSIASGFINTE</sequence>
<dbReference type="Pfam" id="PF00172">
    <property type="entry name" value="Zn_clus"/>
    <property type="match status" value="1"/>
</dbReference>
<dbReference type="InterPro" id="IPR053157">
    <property type="entry name" value="Sterol_Uptake_Regulator"/>
</dbReference>
<keyword evidence="8" id="KW-1185">Reference proteome</keyword>
<evidence type="ECO:0000313" key="8">
    <source>
        <dbReference type="Proteomes" id="UP000243519"/>
    </source>
</evidence>
<evidence type="ECO:0000256" key="1">
    <source>
        <dbReference type="ARBA" id="ARBA00023015"/>
    </source>
</evidence>
<dbReference type="Gene3D" id="4.10.240.10">
    <property type="entry name" value="Zn(2)-C6 fungal-type DNA-binding domain"/>
    <property type="match status" value="1"/>
</dbReference>
<dbReference type="PROSITE" id="PS50048">
    <property type="entry name" value="ZN2_CY6_FUNGAL_2"/>
    <property type="match status" value="1"/>
</dbReference>
<dbReference type="InterPro" id="IPR001138">
    <property type="entry name" value="Zn2Cys6_DnaBD"/>
</dbReference>
<dbReference type="SUPFAM" id="SSF57701">
    <property type="entry name" value="Zn2/Cys6 DNA-binding domain"/>
    <property type="match status" value="1"/>
</dbReference>
<dbReference type="SMART" id="SM00066">
    <property type="entry name" value="GAL4"/>
    <property type="match status" value="1"/>
</dbReference>
<evidence type="ECO:0000313" key="7">
    <source>
        <dbReference type="EMBL" id="OAL69921.1"/>
    </source>
</evidence>
<name>A0A178FBT4_TRIVO</name>
<protein>
    <recommendedName>
        <fullName evidence="6">Zn(2)-C6 fungal-type domain-containing protein</fullName>
    </recommendedName>
</protein>
<evidence type="ECO:0000256" key="4">
    <source>
        <dbReference type="ARBA" id="ARBA00023242"/>
    </source>
</evidence>
<accession>A0A178FBT4</accession>
<dbReference type="PROSITE" id="PS00463">
    <property type="entry name" value="ZN2_CY6_FUNGAL_1"/>
    <property type="match status" value="1"/>
</dbReference>
<feature type="domain" description="Zn(2)-C6 fungal-type" evidence="6">
    <location>
        <begin position="80"/>
        <end position="110"/>
    </location>
</feature>
<proteinExistence type="predicted"/>
<evidence type="ECO:0000259" key="6">
    <source>
        <dbReference type="PROSITE" id="PS50048"/>
    </source>
</evidence>
<dbReference type="Pfam" id="PF11951">
    <property type="entry name" value="Fungal_trans_2"/>
    <property type="match status" value="1"/>
</dbReference>
<gene>
    <name evidence="7" type="ORF">A7D00_5960</name>
</gene>
<dbReference type="EMBL" id="LHPN01000011">
    <property type="protein sequence ID" value="OAL69921.1"/>
    <property type="molecule type" value="Genomic_DNA"/>
</dbReference>
<evidence type="ECO:0000256" key="2">
    <source>
        <dbReference type="ARBA" id="ARBA00023125"/>
    </source>
</evidence>
<dbReference type="OrthoDB" id="416217at2759"/>